<dbReference type="RefSeq" id="WP_051447038.1">
    <property type="nucleotide sequence ID" value="NZ_CP145892.1"/>
</dbReference>
<evidence type="ECO:0000259" key="5">
    <source>
        <dbReference type="Pfam" id="PF00535"/>
    </source>
</evidence>
<organism evidence="6 7">
    <name type="scientific">Paenibacillus amylolyticus</name>
    <dbReference type="NCBI Taxonomy" id="1451"/>
    <lineage>
        <taxon>Bacteria</taxon>
        <taxon>Bacillati</taxon>
        <taxon>Bacillota</taxon>
        <taxon>Bacilli</taxon>
        <taxon>Bacillales</taxon>
        <taxon>Paenibacillaceae</taxon>
        <taxon>Paenibacillus</taxon>
    </lineage>
</organism>
<keyword evidence="4" id="KW-0472">Membrane</keyword>
<dbReference type="GO" id="GO:0016757">
    <property type="term" value="F:glycosyltransferase activity"/>
    <property type="evidence" value="ECO:0007669"/>
    <property type="project" value="UniProtKB-KW"/>
</dbReference>
<evidence type="ECO:0000313" key="7">
    <source>
        <dbReference type="Proteomes" id="UP001364764"/>
    </source>
</evidence>
<gene>
    <name evidence="6" type="ORF">V6668_02620</name>
</gene>
<evidence type="ECO:0000256" key="2">
    <source>
        <dbReference type="ARBA" id="ARBA00022676"/>
    </source>
</evidence>
<name>A0ABD8AU84_PAEAM</name>
<dbReference type="CDD" id="cd06423">
    <property type="entry name" value="CESA_like"/>
    <property type="match status" value="1"/>
</dbReference>
<dbReference type="Proteomes" id="UP001364764">
    <property type="component" value="Chromosome"/>
</dbReference>
<dbReference type="InterPro" id="IPR029044">
    <property type="entry name" value="Nucleotide-diphossugar_trans"/>
</dbReference>
<feature type="transmembrane region" description="Helical" evidence="4">
    <location>
        <begin position="401"/>
        <end position="424"/>
    </location>
</feature>
<feature type="domain" description="Glycosyltransferase 2-like" evidence="5">
    <location>
        <begin position="66"/>
        <end position="115"/>
    </location>
</feature>
<dbReference type="GeneID" id="93474323"/>
<reference evidence="6 7" key="1">
    <citation type="submission" date="2024-02" db="EMBL/GenBank/DDBJ databases">
        <title>Complete sequences of two Paenibacillus sp. strains and one Lysinibacillus strain isolated from the environment on STAA medium highlight biotechnological potential.</title>
        <authorList>
            <person name="Attere S.A."/>
            <person name="Piche L.C."/>
            <person name="Intertaglia L."/>
            <person name="Lami R."/>
            <person name="Charette S.J."/>
            <person name="Vincent A.T."/>
        </authorList>
    </citation>
    <scope>NUCLEOTIDE SEQUENCE [LARGE SCALE GENOMIC DNA]</scope>
    <source>
        <strain evidence="6 7">Y5S-7</strain>
    </source>
</reference>
<dbReference type="PANTHER" id="PTHR43630">
    <property type="entry name" value="POLY-BETA-1,6-N-ACETYL-D-GLUCOSAMINE SYNTHASE"/>
    <property type="match status" value="1"/>
</dbReference>
<evidence type="ECO:0000256" key="1">
    <source>
        <dbReference type="ARBA" id="ARBA00006739"/>
    </source>
</evidence>
<accession>A0ABD8AU84</accession>
<dbReference type="Pfam" id="PF00535">
    <property type="entry name" value="Glycos_transf_2"/>
    <property type="match status" value="1"/>
</dbReference>
<dbReference type="Gene3D" id="3.90.550.10">
    <property type="entry name" value="Spore Coat Polysaccharide Biosynthesis Protein SpsA, Chain A"/>
    <property type="match status" value="1"/>
</dbReference>
<dbReference type="InterPro" id="IPR001173">
    <property type="entry name" value="Glyco_trans_2-like"/>
</dbReference>
<evidence type="ECO:0000313" key="6">
    <source>
        <dbReference type="EMBL" id="WWP21105.1"/>
    </source>
</evidence>
<feature type="transmembrane region" description="Helical" evidence="4">
    <location>
        <begin position="20"/>
        <end position="43"/>
    </location>
</feature>
<protein>
    <submittedName>
        <fullName evidence="6">Glycosyltransferase family 2 protein</fullName>
    </submittedName>
</protein>
<dbReference type="AlphaFoldDB" id="A0ABD8AU84"/>
<feature type="transmembrane region" description="Helical" evidence="4">
    <location>
        <begin position="367"/>
        <end position="395"/>
    </location>
</feature>
<keyword evidence="2" id="KW-0328">Glycosyltransferase</keyword>
<keyword evidence="4" id="KW-0812">Transmembrane</keyword>
<evidence type="ECO:0000256" key="3">
    <source>
        <dbReference type="ARBA" id="ARBA00022679"/>
    </source>
</evidence>
<comment type="similarity">
    <text evidence="1">Belongs to the glycosyltransferase 2 family.</text>
</comment>
<evidence type="ECO:0000256" key="4">
    <source>
        <dbReference type="SAM" id="Phobius"/>
    </source>
</evidence>
<keyword evidence="3" id="KW-0808">Transferase</keyword>
<proteinExistence type="inferred from homology"/>
<dbReference type="EMBL" id="CP145892">
    <property type="protein sequence ID" value="WWP21105.1"/>
    <property type="molecule type" value="Genomic_DNA"/>
</dbReference>
<keyword evidence="4" id="KW-1133">Transmembrane helix</keyword>
<sequence>MDERWIEMLRSFVLACYEGIFIYLVLAIVTCSVLVVAAARTLIRQRDLDPLQYHEMLDEELAPAVSLLVPVRNSEDTIVQRISCLLDIQYARYEVIIINDGSEDETMRRLKETYDLMPIRSKVHYSGLGQETAQIKCVYQSRLHHRLVVIDKAYGGRMDSLNAGLNISQYPYIASVGPRTVLERDALVKIMKPVMDALPGEEVVACSGRVDLMASRNTNQTDLTDNGARRTGSTLFVMQTIEYVRAFLISGVGLVRYNINVLLFTSEVFGIFKKNRVLEVGGYKRDDQVAHMELVMRLQKHMKQIRERGRIIYIPDPICRVEVPGTWHQLCRQRIGWHMQLASSLWTQRSMIFNPAYGWMGMVSIPYFILIELLGPVLELGAIVLFIAGIGLQWVDINLCIILVLLLTLYGSLLSASVVMFEIWCSRKVYTSREVTRLLLYACTETFWFRPLNNISRIYGMLQAMGLRKAEEKDSRHGLG</sequence>
<dbReference type="PANTHER" id="PTHR43630:SF1">
    <property type="entry name" value="POLY-BETA-1,6-N-ACETYL-D-GLUCOSAMINE SYNTHASE"/>
    <property type="match status" value="1"/>
</dbReference>
<dbReference type="SUPFAM" id="SSF53448">
    <property type="entry name" value="Nucleotide-diphospho-sugar transferases"/>
    <property type="match status" value="1"/>
</dbReference>